<dbReference type="GO" id="GO:0005524">
    <property type="term" value="F:ATP binding"/>
    <property type="evidence" value="ECO:0007669"/>
    <property type="project" value="InterPro"/>
</dbReference>
<evidence type="ECO:0000256" key="4">
    <source>
        <dbReference type="ARBA" id="ARBA00022777"/>
    </source>
</evidence>
<dbReference type="Pfam" id="PF00406">
    <property type="entry name" value="ADK"/>
    <property type="match status" value="1"/>
</dbReference>
<accession>A0A2M6WRX3</accession>
<evidence type="ECO:0000256" key="1">
    <source>
        <dbReference type="ARBA" id="ARBA00022679"/>
    </source>
</evidence>
<evidence type="ECO:0000313" key="6">
    <source>
        <dbReference type="Proteomes" id="UP000228964"/>
    </source>
</evidence>
<dbReference type="GO" id="GO:0009165">
    <property type="term" value="P:nucleotide biosynthetic process"/>
    <property type="evidence" value="ECO:0007669"/>
    <property type="project" value="UniProtKB-KW"/>
</dbReference>
<dbReference type="SUPFAM" id="SSF52540">
    <property type="entry name" value="P-loop containing nucleoside triphosphate hydrolases"/>
    <property type="match status" value="1"/>
</dbReference>
<reference evidence="6" key="1">
    <citation type="submission" date="2017-09" db="EMBL/GenBank/DDBJ databases">
        <title>Depth-based differentiation of microbial function through sediment-hosted aquifers and enrichment of novel symbionts in the deep terrestrial subsurface.</title>
        <authorList>
            <person name="Probst A.J."/>
            <person name="Ladd B."/>
            <person name="Jarett J.K."/>
            <person name="Geller-Mcgrath D.E."/>
            <person name="Sieber C.M.K."/>
            <person name="Emerson J.B."/>
            <person name="Anantharaman K."/>
            <person name="Thomas B.C."/>
            <person name="Malmstrom R."/>
            <person name="Stieglmeier M."/>
            <person name="Klingl A."/>
            <person name="Woyke T."/>
            <person name="Ryan C.M."/>
            <person name="Banfield J.F."/>
        </authorList>
    </citation>
    <scope>NUCLEOTIDE SEQUENCE [LARGE SCALE GENOMIC DNA]</scope>
</reference>
<keyword evidence="1" id="KW-0808">Transferase</keyword>
<dbReference type="InterPro" id="IPR027417">
    <property type="entry name" value="P-loop_NTPase"/>
</dbReference>
<dbReference type="Proteomes" id="UP000228964">
    <property type="component" value="Unassembled WGS sequence"/>
</dbReference>
<name>A0A2M6WRX3_9BACT</name>
<keyword evidence="2" id="KW-0545">Nucleotide biosynthesis</keyword>
<dbReference type="AlphaFoldDB" id="A0A2M6WRX3"/>
<evidence type="ECO:0008006" key="7">
    <source>
        <dbReference type="Google" id="ProtNLM"/>
    </source>
</evidence>
<proteinExistence type="predicted"/>
<evidence type="ECO:0000256" key="2">
    <source>
        <dbReference type="ARBA" id="ARBA00022727"/>
    </source>
</evidence>
<dbReference type="InterPro" id="IPR033690">
    <property type="entry name" value="Adenylat_kinase_CS"/>
</dbReference>
<gene>
    <name evidence="5" type="ORF">COT96_00770</name>
</gene>
<dbReference type="GO" id="GO:0019205">
    <property type="term" value="F:nucleobase-containing compound kinase activity"/>
    <property type="evidence" value="ECO:0007669"/>
    <property type="project" value="InterPro"/>
</dbReference>
<dbReference type="Gene3D" id="3.40.50.300">
    <property type="entry name" value="P-loop containing nucleotide triphosphate hydrolases"/>
    <property type="match status" value="1"/>
</dbReference>
<dbReference type="PROSITE" id="PS00113">
    <property type="entry name" value="ADENYLATE_KINASE"/>
    <property type="match status" value="1"/>
</dbReference>
<protein>
    <recommendedName>
        <fullName evidence="7">Adenylate kinase</fullName>
    </recommendedName>
</protein>
<dbReference type="EMBL" id="PFAO01000017">
    <property type="protein sequence ID" value="PIT95523.1"/>
    <property type="molecule type" value="Genomic_DNA"/>
</dbReference>
<evidence type="ECO:0000313" key="5">
    <source>
        <dbReference type="EMBL" id="PIT95523.1"/>
    </source>
</evidence>
<organism evidence="5 6">
    <name type="scientific">Candidatus Falkowbacteria bacterium CG10_big_fil_rev_8_21_14_0_10_38_22</name>
    <dbReference type="NCBI Taxonomy" id="1974564"/>
    <lineage>
        <taxon>Bacteria</taxon>
        <taxon>Candidatus Falkowiibacteriota</taxon>
    </lineage>
</organism>
<dbReference type="PANTHER" id="PTHR23359">
    <property type="entry name" value="NUCLEOTIDE KINASE"/>
    <property type="match status" value="1"/>
</dbReference>
<keyword evidence="4" id="KW-0418">Kinase</keyword>
<keyword evidence="3" id="KW-0547">Nucleotide-binding</keyword>
<dbReference type="InterPro" id="IPR000850">
    <property type="entry name" value="Adenylat/UMP-CMP_kin"/>
</dbReference>
<comment type="caution">
    <text evidence="5">The sequence shown here is derived from an EMBL/GenBank/DDBJ whole genome shotgun (WGS) entry which is preliminary data.</text>
</comment>
<evidence type="ECO:0000256" key="3">
    <source>
        <dbReference type="ARBA" id="ARBA00022741"/>
    </source>
</evidence>
<sequence length="368" mass="42151">MRQQNQKISNGVRDYEKEFPYFKTKVAGVTEKFNLSDPAERQKYFAAKAGPEIVQLKKYLENNTFVAYFLGKKNSGKGTYSKLMIEVFGEDKISHISVGDIVRGVHSDMADEQKKKELMDFLHQNYRGYISVGDAVKALLSRDTETLLPTEFILALIKREIDKLPRKSLFIDGFPRELDQISYSLFFRDLINYRQDPDIFVAISIPESVIDERMKYRVVCPICQTPRNLKLFATKQAGYDLEKKQFYLICDDPHCGGARMTAKEGDNLGIETIRERLELDDKLIAKVFSLHGIPKIFLRNSIPVELAKDLVDDYEITPEYVLELAENNQVKIKEKQWIVKDDDGIDSYSLLAAPVALSLIKQLAKILG</sequence>